<dbReference type="InterPro" id="IPR008011">
    <property type="entry name" value="Complex1_LYR_dom"/>
</dbReference>
<dbReference type="HOGENOM" id="CLU_1527965_0_0_1"/>
<dbReference type="RefSeq" id="XP_005777492.1">
    <property type="nucleotide sequence ID" value="XM_005777435.1"/>
</dbReference>
<dbReference type="AlphaFoldDB" id="A0A0D3JNH8"/>
<reference evidence="3" key="2">
    <citation type="submission" date="2024-10" db="UniProtKB">
        <authorList>
            <consortium name="EnsemblProtists"/>
        </authorList>
    </citation>
    <scope>IDENTIFICATION</scope>
</reference>
<evidence type="ECO:0000259" key="2">
    <source>
        <dbReference type="Pfam" id="PF05347"/>
    </source>
</evidence>
<keyword evidence="4" id="KW-1185">Reference proteome</keyword>
<sequence>MRREIIVAQDRQEQAAKARRQQIEALQVSIEHLEASFDCYIRQPDATQPRRPLACDAETLNNLRQQLVAEARPEDFDTRQLYKDCIRLSHHIAARSPKGEAMRSMIRQQFKSNMGETDPTKINELKMRAISGIQNYVIHENTRKALSKKGKEYASSFDAGSGGGSSGSSGSSSGAS</sequence>
<dbReference type="eggNOG" id="ENOG502SCWY">
    <property type="taxonomic scope" value="Eukaryota"/>
</dbReference>
<dbReference type="GeneID" id="17270609"/>
<name>A0A0D3JNH8_EMIH1</name>
<reference evidence="4" key="1">
    <citation type="journal article" date="2013" name="Nature">
        <title>Pan genome of the phytoplankton Emiliania underpins its global distribution.</title>
        <authorList>
            <person name="Read B.A."/>
            <person name="Kegel J."/>
            <person name="Klute M.J."/>
            <person name="Kuo A."/>
            <person name="Lefebvre S.C."/>
            <person name="Maumus F."/>
            <person name="Mayer C."/>
            <person name="Miller J."/>
            <person name="Monier A."/>
            <person name="Salamov A."/>
            <person name="Young J."/>
            <person name="Aguilar M."/>
            <person name="Claverie J.M."/>
            <person name="Frickenhaus S."/>
            <person name="Gonzalez K."/>
            <person name="Herman E.K."/>
            <person name="Lin Y.C."/>
            <person name="Napier J."/>
            <person name="Ogata H."/>
            <person name="Sarno A.F."/>
            <person name="Shmutz J."/>
            <person name="Schroeder D."/>
            <person name="de Vargas C."/>
            <person name="Verret F."/>
            <person name="von Dassow P."/>
            <person name="Valentin K."/>
            <person name="Van de Peer Y."/>
            <person name="Wheeler G."/>
            <person name="Dacks J.B."/>
            <person name="Delwiche C.F."/>
            <person name="Dyhrman S.T."/>
            <person name="Glockner G."/>
            <person name="John U."/>
            <person name="Richards T."/>
            <person name="Worden A.Z."/>
            <person name="Zhang X."/>
            <person name="Grigoriev I.V."/>
            <person name="Allen A.E."/>
            <person name="Bidle K."/>
            <person name="Borodovsky M."/>
            <person name="Bowler C."/>
            <person name="Brownlee C."/>
            <person name="Cock J.M."/>
            <person name="Elias M."/>
            <person name="Gladyshev V.N."/>
            <person name="Groth M."/>
            <person name="Guda C."/>
            <person name="Hadaegh A."/>
            <person name="Iglesias-Rodriguez M.D."/>
            <person name="Jenkins J."/>
            <person name="Jones B.M."/>
            <person name="Lawson T."/>
            <person name="Leese F."/>
            <person name="Lindquist E."/>
            <person name="Lobanov A."/>
            <person name="Lomsadze A."/>
            <person name="Malik S.B."/>
            <person name="Marsh M.E."/>
            <person name="Mackinder L."/>
            <person name="Mock T."/>
            <person name="Mueller-Roeber B."/>
            <person name="Pagarete A."/>
            <person name="Parker M."/>
            <person name="Probert I."/>
            <person name="Quesneville H."/>
            <person name="Raines C."/>
            <person name="Rensing S.A."/>
            <person name="Riano-Pachon D.M."/>
            <person name="Richier S."/>
            <person name="Rokitta S."/>
            <person name="Shiraiwa Y."/>
            <person name="Soanes D.M."/>
            <person name="van der Giezen M."/>
            <person name="Wahlund T.M."/>
            <person name="Williams B."/>
            <person name="Wilson W."/>
            <person name="Wolfe G."/>
            <person name="Wurch L.L."/>
        </authorList>
    </citation>
    <scope>NUCLEOTIDE SEQUENCE</scope>
</reference>
<organism evidence="3 4">
    <name type="scientific">Emiliania huxleyi (strain CCMP1516)</name>
    <dbReference type="NCBI Taxonomy" id="280463"/>
    <lineage>
        <taxon>Eukaryota</taxon>
        <taxon>Haptista</taxon>
        <taxon>Haptophyta</taxon>
        <taxon>Prymnesiophyceae</taxon>
        <taxon>Isochrysidales</taxon>
        <taxon>Noelaerhabdaceae</taxon>
        <taxon>Emiliania</taxon>
    </lineage>
</organism>
<accession>A0A0D3JNH8</accession>
<dbReference type="KEGG" id="ehx:EMIHUDRAFT_463452"/>
<proteinExistence type="predicted"/>
<dbReference type="PANTHER" id="PTHR47579:SF3">
    <property type="entry name" value="COMPLEX 1 LYR PROTEIN DOMAIN-CONTAINING PROTEIN"/>
    <property type="match status" value="1"/>
</dbReference>
<dbReference type="Pfam" id="PF05347">
    <property type="entry name" value="Complex1_LYR"/>
    <property type="match status" value="1"/>
</dbReference>
<dbReference type="CDD" id="cd20251">
    <property type="entry name" value="Complex1_LYR_SF"/>
    <property type="match status" value="1"/>
</dbReference>
<dbReference type="Proteomes" id="UP000013827">
    <property type="component" value="Unassembled WGS sequence"/>
</dbReference>
<evidence type="ECO:0000256" key="1">
    <source>
        <dbReference type="SAM" id="MobiDB-lite"/>
    </source>
</evidence>
<feature type="region of interest" description="Disordered" evidence="1">
    <location>
        <begin position="145"/>
        <end position="176"/>
    </location>
</feature>
<feature type="domain" description="Complex 1 LYR protein" evidence="2">
    <location>
        <begin position="79"/>
        <end position="128"/>
    </location>
</feature>
<evidence type="ECO:0000313" key="3">
    <source>
        <dbReference type="EnsemblProtists" id="EOD25063"/>
    </source>
</evidence>
<evidence type="ECO:0000313" key="4">
    <source>
        <dbReference type="Proteomes" id="UP000013827"/>
    </source>
</evidence>
<dbReference type="PaxDb" id="2903-EOD25063"/>
<dbReference type="PANTHER" id="PTHR47579">
    <property type="entry name" value="COMPLEX 1 LYR PROTEIN"/>
    <property type="match status" value="1"/>
</dbReference>
<dbReference type="EnsemblProtists" id="EOD25063">
    <property type="protein sequence ID" value="EOD25063"/>
    <property type="gene ID" value="EMIHUDRAFT_463452"/>
</dbReference>
<protein>
    <recommendedName>
        <fullName evidence="2">Complex 1 LYR protein domain-containing protein</fullName>
    </recommendedName>
</protein>